<evidence type="ECO:0000259" key="2">
    <source>
        <dbReference type="Pfam" id="PF04092"/>
    </source>
</evidence>
<protein>
    <submittedName>
        <fullName evidence="3 4">SRS domain-containing protein</fullName>
    </submittedName>
</protein>
<organism>
    <name type="scientific">Neospora caninum (strain Liverpool)</name>
    <dbReference type="NCBI Taxonomy" id="572307"/>
    <lineage>
        <taxon>Eukaryota</taxon>
        <taxon>Sar</taxon>
        <taxon>Alveolata</taxon>
        <taxon>Apicomplexa</taxon>
        <taxon>Conoidasida</taxon>
        <taxon>Coccidia</taxon>
        <taxon>Eucoccidiorida</taxon>
        <taxon>Eimeriorina</taxon>
        <taxon>Sarcocystidae</taxon>
        <taxon>Neospora</taxon>
    </lineage>
</organism>
<dbReference type="EMBL" id="LN714488">
    <property type="protein sequence ID" value="CEL71324.1"/>
    <property type="molecule type" value="Genomic_DNA"/>
</dbReference>
<dbReference type="InterPro" id="IPR036755">
    <property type="entry name" value="SRS_dom_sf"/>
</dbReference>
<evidence type="ECO:0000256" key="1">
    <source>
        <dbReference type="SAM" id="SignalP"/>
    </source>
</evidence>
<reference evidence="4" key="3">
    <citation type="journal article" date="2015" name="PLoS ONE">
        <title>Comprehensive Evaluation of Toxoplasma gondii VEG and Neospora caninum LIV Genomes with Tachyzoite Stage Transcriptome and Proteome Defines Novel Transcript Features.</title>
        <authorList>
            <person name="Ramaprasad A."/>
            <person name="Mourier T."/>
            <person name="Naeem R."/>
            <person name="Malas T.B."/>
            <person name="Moussa E."/>
            <person name="Panigrahi A."/>
            <person name="Vermont S.J."/>
            <person name="Otto T.D."/>
            <person name="Wastling J."/>
            <person name="Pain A."/>
        </authorList>
    </citation>
    <scope>NUCLEOTIDE SEQUENCE</scope>
    <source>
        <strain evidence="4">Liverpool</strain>
    </source>
</reference>
<dbReference type="SUPFAM" id="SSF74877">
    <property type="entry name" value="Major surface antigen p30, SAG1"/>
    <property type="match status" value="2"/>
</dbReference>
<dbReference type="Pfam" id="PF04092">
    <property type="entry name" value="SAG"/>
    <property type="match status" value="2"/>
</dbReference>
<dbReference type="GO" id="GO:0016020">
    <property type="term" value="C:membrane"/>
    <property type="evidence" value="ECO:0007669"/>
    <property type="project" value="InterPro"/>
</dbReference>
<dbReference type="EMBL" id="CADU01000320">
    <property type="protein sequence ID" value="CCA30078.1"/>
    <property type="molecule type" value="Genomic_DNA"/>
</dbReference>
<reference evidence="3" key="2">
    <citation type="submission" date="2011-03" db="EMBL/GenBank/DDBJ databases">
        <authorList>
            <person name="Aslett M."/>
        </authorList>
    </citation>
    <scope>NUCLEOTIDE SEQUENCE</scope>
    <source>
        <strain evidence="3">Liverpool</strain>
    </source>
</reference>
<accession>F0JB57</accession>
<reference evidence="3" key="1">
    <citation type="submission" date="2011-03" db="EMBL/GenBank/DDBJ databases">
        <title>Comparative genomics and transcriptomics of Neospora caninum and Toxoplasma gondii.</title>
        <authorList>
            <person name="Reid A.J."/>
            <person name="Sohal A."/>
            <person name="Harris D."/>
            <person name="Quail M."/>
            <person name="Sanders M."/>
            <person name="Berriman M."/>
            <person name="Wastling J.M."/>
            <person name="Pain A."/>
        </authorList>
    </citation>
    <scope>NUCLEOTIDE SEQUENCE</scope>
    <source>
        <strain evidence="3">Liverpool</strain>
    </source>
</reference>
<dbReference type="VEuPathDB" id="ToxoDB:NCLIV_069750"/>
<proteinExistence type="predicted"/>
<name>F0JB57_NEOCL</name>
<dbReference type="InterPro" id="IPR007226">
    <property type="entry name" value="SRS_dom"/>
</dbReference>
<keyword evidence="1" id="KW-0732">Signal</keyword>
<gene>
    <name evidence="4" type="ORF">BN1204_069750</name>
    <name evidence="3" type="ORF">NCLIV_069750</name>
</gene>
<dbReference type="AlphaFoldDB" id="F0JB57"/>
<feature type="signal peptide" evidence="1">
    <location>
        <begin position="1"/>
        <end position="40"/>
    </location>
</feature>
<feature type="domain" description="SRS" evidence="2">
    <location>
        <begin position="51"/>
        <end position="182"/>
    </location>
</feature>
<sequence length="334" mass="34748">MSVLFKMGSMARSRVIPTPRKIVAATFFCVALLMSTGVLADEEAGPSAITNTCTNTAAASGISVVVDAKAKTVTFVCDKTINHVLPSHSDSTLTTYYTEKGLEHENDLAGLFGQGSAAAITNLNQKSPGASQVTLTLVNLPQKKQTIYFACSTTPAGGAAVGAALTRVEQKTNDKCVVTVTVPADPDANTCSVAKENMILEINSESKTASFHCDTDIATLAPGTVTQIFDESCENEVRLAEKLPSASLTDTDSGYQFTVEELPEAAATFCYKCSAASDSDNKELPEGKNNACTVTINVAAADLDSDSAASATPGSVSALVLGFAVSLIFAKVLF</sequence>
<evidence type="ECO:0000313" key="4">
    <source>
        <dbReference type="EMBL" id="CEL71324.1"/>
    </source>
</evidence>
<feature type="chain" id="PRO_5007654834" evidence="1">
    <location>
        <begin position="41"/>
        <end position="334"/>
    </location>
</feature>
<feature type="domain" description="SRS" evidence="2">
    <location>
        <begin position="190"/>
        <end position="298"/>
    </location>
</feature>
<evidence type="ECO:0000313" key="3">
    <source>
        <dbReference type="EMBL" id="CCA30078.1"/>
    </source>
</evidence>
<dbReference type="Gene3D" id="2.60.40.1320">
    <property type="entry name" value="SRS domain"/>
    <property type="match status" value="2"/>
</dbReference>